<feature type="domain" description="NB-ARC" evidence="1">
    <location>
        <begin position="342"/>
        <end position="485"/>
    </location>
</feature>
<gene>
    <name evidence="2" type="ORF">G3M48_001439</name>
</gene>
<dbReference type="InterPro" id="IPR053137">
    <property type="entry name" value="NLR-like"/>
</dbReference>
<reference evidence="2 3" key="1">
    <citation type="submission" date="2020-02" db="EMBL/GenBank/DDBJ databases">
        <title>Comparative genomics of the hypocrealean fungal genus Beauvera.</title>
        <authorList>
            <person name="Showalter D.N."/>
            <person name="Bushley K.E."/>
            <person name="Rehner S.A."/>
        </authorList>
    </citation>
    <scope>NUCLEOTIDE SEQUENCE [LARGE SCALE GENOMIC DNA]</scope>
    <source>
        <strain evidence="2 3">ARSEF4384</strain>
    </source>
</reference>
<sequence length="905" mass="101804">MASGIKVLVDPAQHDVAILNKNEDMFDIVAIHGIGASPDKTWTGRGPKGEEVNWLTNSGMLPKAVPTARIMRFGYESAWYGTDEDKPKKTHVFDVAEMLLKEMEIHRSDTLRPVIFIAHSYGGLVLMQAIRRSFENPDRWSSLFRCTAGLVFFGTPFRGRRGLSLAQIVEAVAQHNPDISIYPDTMALSVEENPYLQNLVNRFTETRRGDHPIPLWCFYETQPSPIRKTLRNNSLEDNYLIPQESACLDLSKNVERHPLERHHYNLQKFPSPSDAGYRAVEDAIVRLASCAREYLKKSSAGSQEHPKQRHFLVPFGRNEAFVGRDVVLDALRKRLPPTAHPNDCQRTALEGLGGIGKTQIALEAAYSIHDAYPDCSVFWVPAVDPASLEKAYRDIGQALGVKGLDDEKADVRVLVHAALTRDDVGPWLWIIDNADDRELLFGKPWTLKNLPFNRNGSILITTRNHEVAIRLDVPKPGLFKIDKMHRAESAKLLYWGLDESQIDDTTSTNALLDFLADLPLAVKQASAYMAERNMSTARYLGHCQSSNKTLIRLLSKDFGDRGRYETTHNPVATTWLISFEYLSRDAPLAADYLRFISFLSEKNIPRSLLPDEDDELEVDEALGTLQAYAFVTERLDTGWFDVHRLVRLAMHNWLTEKGEQVAWLTKVIHRLDKIYPIPEHENKDVWIDYLSHAQAVLETCAEATDKSRASNLLLKVGQSSSKLGQYTAAEVMHRKSLELRIQVLGAEHPDTLGSMNNLARALDGQGQYAAAEAMHRKTLELYTRVLGAEHPYTLTSMNNLARALDGQGQYAAAEAMHRKVLELGTEVLGAEHPNTLGSMNNLARVLYGKGQYATAEAMHRKVLELRTKVLGPEHPDTLESRNDHIAMLRKQGKYAQANDFRLEAA</sequence>
<dbReference type="InterPro" id="IPR019734">
    <property type="entry name" value="TPR_rpt"/>
</dbReference>
<dbReference type="Pfam" id="PF00931">
    <property type="entry name" value="NB-ARC"/>
    <property type="match status" value="1"/>
</dbReference>
<dbReference type="Gene3D" id="3.40.50.1820">
    <property type="entry name" value="alpha/beta hydrolase"/>
    <property type="match status" value="1"/>
</dbReference>
<keyword evidence="3" id="KW-1185">Reference proteome</keyword>
<dbReference type="SUPFAM" id="SSF53474">
    <property type="entry name" value="alpha/beta-Hydrolases"/>
    <property type="match status" value="1"/>
</dbReference>
<dbReference type="EMBL" id="JAAHCF010000140">
    <property type="protein sequence ID" value="KAK8147540.1"/>
    <property type="molecule type" value="Genomic_DNA"/>
</dbReference>
<dbReference type="AlphaFoldDB" id="A0AAW0RZV1"/>
<evidence type="ECO:0000259" key="1">
    <source>
        <dbReference type="Pfam" id="PF00931"/>
    </source>
</evidence>
<dbReference type="PANTHER" id="PTHR46082:SF6">
    <property type="entry name" value="AAA+ ATPASE DOMAIN-CONTAINING PROTEIN-RELATED"/>
    <property type="match status" value="1"/>
</dbReference>
<evidence type="ECO:0000313" key="3">
    <source>
        <dbReference type="Proteomes" id="UP001397290"/>
    </source>
</evidence>
<dbReference type="InterPro" id="IPR027417">
    <property type="entry name" value="P-loop_NTPase"/>
</dbReference>
<dbReference type="Gene3D" id="3.40.50.300">
    <property type="entry name" value="P-loop containing nucleotide triphosphate hydrolases"/>
    <property type="match status" value="1"/>
</dbReference>
<proteinExistence type="predicted"/>
<dbReference type="Pfam" id="PF13374">
    <property type="entry name" value="TPR_10"/>
    <property type="match status" value="2"/>
</dbReference>
<dbReference type="GO" id="GO:0043531">
    <property type="term" value="F:ADP binding"/>
    <property type="evidence" value="ECO:0007669"/>
    <property type="project" value="InterPro"/>
</dbReference>
<dbReference type="PANTHER" id="PTHR46082">
    <property type="entry name" value="ATP/GTP-BINDING PROTEIN-RELATED"/>
    <property type="match status" value="1"/>
</dbReference>
<dbReference type="NCBIfam" id="NF040586">
    <property type="entry name" value="FxSxx_TPR"/>
    <property type="match status" value="1"/>
</dbReference>
<dbReference type="SUPFAM" id="SSF48452">
    <property type="entry name" value="TPR-like"/>
    <property type="match status" value="2"/>
</dbReference>
<dbReference type="SMART" id="SM00028">
    <property type="entry name" value="TPR"/>
    <property type="match status" value="4"/>
</dbReference>
<comment type="caution">
    <text evidence="2">The sequence shown here is derived from an EMBL/GenBank/DDBJ whole genome shotgun (WGS) entry which is preliminary data.</text>
</comment>
<accession>A0AAW0RZV1</accession>
<dbReference type="SUPFAM" id="SSF52540">
    <property type="entry name" value="P-loop containing nucleoside triphosphate hydrolases"/>
    <property type="match status" value="1"/>
</dbReference>
<evidence type="ECO:0000313" key="2">
    <source>
        <dbReference type="EMBL" id="KAK8147540.1"/>
    </source>
</evidence>
<dbReference type="Gene3D" id="1.25.40.10">
    <property type="entry name" value="Tetratricopeptide repeat domain"/>
    <property type="match status" value="1"/>
</dbReference>
<protein>
    <recommendedName>
        <fullName evidence="1">NB-ARC domain-containing protein</fullName>
    </recommendedName>
</protein>
<dbReference type="InterPro" id="IPR002182">
    <property type="entry name" value="NB-ARC"/>
</dbReference>
<dbReference type="InterPro" id="IPR011990">
    <property type="entry name" value="TPR-like_helical_dom_sf"/>
</dbReference>
<organism evidence="2 3">
    <name type="scientific">Beauveria asiatica</name>
    <dbReference type="NCBI Taxonomy" id="1069075"/>
    <lineage>
        <taxon>Eukaryota</taxon>
        <taxon>Fungi</taxon>
        <taxon>Dikarya</taxon>
        <taxon>Ascomycota</taxon>
        <taxon>Pezizomycotina</taxon>
        <taxon>Sordariomycetes</taxon>
        <taxon>Hypocreomycetidae</taxon>
        <taxon>Hypocreales</taxon>
        <taxon>Cordycipitaceae</taxon>
        <taxon>Beauveria</taxon>
    </lineage>
</organism>
<name>A0AAW0RZV1_9HYPO</name>
<dbReference type="Proteomes" id="UP001397290">
    <property type="component" value="Unassembled WGS sequence"/>
</dbReference>
<dbReference type="Pfam" id="PF13424">
    <property type="entry name" value="TPR_12"/>
    <property type="match status" value="1"/>
</dbReference>
<dbReference type="InterPro" id="IPR029058">
    <property type="entry name" value="AB_hydrolase_fold"/>
</dbReference>